<evidence type="ECO:0000256" key="1">
    <source>
        <dbReference type="SAM" id="Phobius"/>
    </source>
</evidence>
<reference evidence="2 3" key="1">
    <citation type="submission" date="2018-03" db="EMBL/GenBank/DDBJ databases">
        <title>The draft genome of Sphingosinicella sp. GL-C-18.</title>
        <authorList>
            <person name="Liu L."/>
            <person name="Li L."/>
            <person name="Liang L."/>
            <person name="Zhang X."/>
            <person name="Wang T."/>
        </authorList>
    </citation>
    <scope>NUCLEOTIDE SEQUENCE [LARGE SCALE GENOMIC DNA]</scope>
    <source>
        <strain evidence="2 3">GL-C-18</strain>
    </source>
</reference>
<dbReference type="InterPro" id="IPR037185">
    <property type="entry name" value="EmrE-like"/>
</dbReference>
<comment type="caution">
    <text evidence="2">The sequence shown here is derived from an EMBL/GenBank/DDBJ whole genome shotgun (WGS) entry which is preliminary data.</text>
</comment>
<dbReference type="SUPFAM" id="SSF103481">
    <property type="entry name" value="Multidrug resistance efflux transporter EmrE"/>
    <property type="match status" value="1"/>
</dbReference>
<evidence type="ECO:0008006" key="4">
    <source>
        <dbReference type="Google" id="ProtNLM"/>
    </source>
</evidence>
<organism evidence="2 3">
    <name type="scientific">Allosphingosinicella deserti</name>
    <dbReference type="NCBI Taxonomy" id="2116704"/>
    <lineage>
        <taxon>Bacteria</taxon>
        <taxon>Pseudomonadati</taxon>
        <taxon>Pseudomonadota</taxon>
        <taxon>Alphaproteobacteria</taxon>
        <taxon>Sphingomonadales</taxon>
        <taxon>Sphingomonadaceae</taxon>
        <taxon>Allosphingosinicella</taxon>
    </lineage>
</organism>
<sequence>MKVPLRFASVGAATPAFSAAVVAIAGFLALAWGFSTGRVALVSVLSSLQSGVSVLLVALLTRKSPGAAQIAGLALVTLGLGSIHAFRNS</sequence>
<accession>A0A2P7QZC6</accession>
<evidence type="ECO:0000313" key="2">
    <source>
        <dbReference type="EMBL" id="PSJ43318.1"/>
    </source>
</evidence>
<gene>
    <name evidence="2" type="ORF">C7I55_02785</name>
</gene>
<proteinExistence type="predicted"/>
<feature type="transmembrane region" description="Helical" evidence="1">
    <location>
        <begin position="12"/>
        <end position="32"/>
    </location>
</feature>
<name>A0A2P7QZC6_9SPHN</name>
<keyword evidence="1" id="KW-1133">Transmembrane helix</keyword>
<keyword evidence="1" id="KW-0472">Membrane</keyword>
<dbReference type="Proteomes" id="UP000241167">
    <property type="component" value="Unassembled WGS sequence"/>
</dbReference>
<keyword evidence="3" id="KW-1185">Reference proteome</keyword>
<dbReference type="AlphaFoldDB" id="A0A2P7QZC6"/>
<keyword evidence="1" id="KW-0812">Transmembrane</keyword>
<feature type="transmembrane region" description="Helical" evidence="1">
    <location>
        <begin position="39"/>
        <end position="60"/>
    </location>
</feature>
<dbReference type="EMBL" id="PXYI01000001">
    <property type="protein sequence ID" value="PSJ43318.1"/>
    <property type="molecule type" value="Genomic_DNA"/>
</dbReference>
<protein>
    <recommendedName>
        <fullName evidence="4">EamA domain-containing protein</fullName>
    </recommendedName>
</protein>
<evidence type="ECO:0000313" key="3">
    <source>
        <dbReference type="Proteomes" id="UP000241167"/>
    </source>
</evidence>
<feature type="transmembrane region" description="Helical" evidence="1">
    <location>
        <begin position="66"/>
        <end position="86"/>
    </location>
</feature>